<comment type="caution">
    <text evidence="9">The sequence shown here is derived from an EMBL/GenBank/DDBJ whole genome shotgun (WGS) entry which is preliminary data.</text>
</comment>
<dbReference type="Gene3D" id="3.10.20.30">
    <property type="match status" value="1"/>
</dbReference>
<dbReference type="InterPro" id="IPR039261">
    <property type="entry name" value="FNR_nucleotide-bd"/>
</dbReference>
<dbReference type="CDD" id="cd06185">
    <property type="entry name" value="PDR_like"/>
    <property type="match status" value="1"/>
</dbReference>
<feature type="domain" description="2Fe-2S ferredoxin-type" evidence="7">
    <location>
        <begin position="233"/>
        <end position="320"/>
    </location>
</feature>
<dbReference type="PROSITE" id="PS51085">
    <property type="entry name" value="2FE2S_FER_2"/>
    <property type="match status" value="1"/>
</dbReference>
<dbReference type="PANTHER" id="PTHR47354:SF1">
    <property type="entry name" value="CARNITINE MONOOXYGENASE REDUCTASE SUBUNIT"/>
    <property type="match status" value="1"/>
</dbReference>
<evidence type="ECO:0000259" key="7">
    <source>
        <dbReference type="PROSITE" id="PS51085"/>
    </source>
</evidence>
<protein>
    <submittedName>
        <fullName evidence="9">Ferredoxin-NADP reductase</fullName>
    </submittedName>
</protein>
<sequence length="320" mass="35086">MAATNDRLSLKVTDVRCEARDVMVLELRSPEGGVLPAFTAGAHLEIYLGNGLIRHYSLCNNPAERDRYCIGVGLARDSRGGSSFVHQTLRVGSKLDVSAPRNNFPLELAAEECVFVAGGIGITPIMAMIRACEAVHKPWRLFYCARNRQRTAFYEDLRTMAPERVQFHFDDEQDGRLFDAVASLKDVPDTAHVYTCGPGPLMKAVEAATASRPQDRVHFEWFTAAAVDASADQPFTVVLKNSGTSYEVPAGRSILEVLEDNDAGVPYSCREGLCATCRTTVLAGEVDHRDSVLTAAEKASNREMMICVSRAKSKVLELEL</sequence>
<evidence type="ECO:0000256" key="4">
    <source>
        <dbReference type="ARBA" id="ARBA00023002"/>
    </source>
</evidence>
<dbReference type="RefSeq" id="WP_133882096.1">
    <property type="nucleotide sequence ID" value="NZ_SOBT01000009.1"/>
</dbReference>
<dbReference type="EMBL" id="SOBT01000009">
    <property type="protein sequence ID" value="TDU28558.1"/>
    <property type="molecule type" value="Genomic_DNA"/>
</dbReference>
<evidence type="ECO:0000256" key="6">
    <source>
        <dbReference type="ARBA" id="ARBA00023014"/>
    </source>
</evidence>
<dbReference type="PANTHER" id="PTHR47354">
    <property type="entry name" value="NADH OXIDOREDUCTASE HCR"/>
    <property type="match status" value="1"/>
</dbReference>
<dbReference type="Gene3D" id="2.40.30.10">
    <property type="entry name" value="Translation factors"/>
    <property type="match status" value="1"/>
</dbReference>
<evidence type="ECO:0000256" key="3">
    <source>
        <dbReference type="ARBA" id="ARBA00022723"/>
    </source>
</evidence>
<dbReference type="Gene3D" id="3.40.50.80">
    <property type="entry name" value="Nucleotide-binding domain of ferredoxin-NADP reductase (FNR) module"/>
    <property type="match status" value="1"/>
</dbReference>
<keyword evidence="4" id="KW-0560">Oxidoreductase</keyword>
<reference evidence="9 10" key="1">
    <citation type="submission" date="2019-03" db="EMBL/GenBank/DDBJ databases">
        <title>Genomic Encyclopedia of Type Strains, Phase IV (KMG-IV): sequencing the most valuable type-strain genomes for metagenomic binning, comparative biology and taxonomic classification.</title>
        <authorList>
            <person name="Goeker M."/>
        </authorList>
    </citation>
    <scope>NUCLEOTIDE SEQUENCE [LARGE SCALE GENOMIC DNA]</scope>
    <source>
        <strain evidence="9 10">DSM 26377</strain>
    </source>
</reference>
<keyword evidence="2" id="KW-0001">2Fe-2S</keyword>
<dbReference type="GO" id="GO:0016491">
    <property type="term" value="F:oxidoreductase activity"/>
    <property type="evidence" value="ECO:0007669"/>
    <property type="project" value="UniProtKB-KW"/>
</dbReference>
<dbReference type="PROSITE" id="PS51384">
    <property type="entry name" value="FAD_FR"/>
    <property type="match status" value="1"/>
</dbReference>
<keyword evidence="5" id="KW-0408">Iron</keyword>
<dbReference type="CDD" id="cd00207">
    <property type="entry name" value="fer2"/>
    <property type="match status" value="1"/>
</dbReference>
<organism evidence="9 10">
    <name type="scientific">Panacagrimonas perspica</name>
    <dbReference type="NCBI Taxonomy" id="381431"/>
    <lineage>
        <taxon>Bacteria</taxon>
        <taxon>Pseudomonadati</taxon>
        <taxon>Pseudomonadota</taxon>
        <taxon>Gammaproteobacteria</taxon>
        <taxon>Nevskiales</taxon>
        <taxon>Nevskiaceae</taxon>
        <taxon>Panacagrimonas</taxon>
    </lineage>
</organism>
<accession>A0A4R7P4H8</accession>
<dbReference type="Proteomes" id="UP000295341">
    <property type="component" value="Unassembled WGS sequence"/>
</dbReference>
<dbReference type="InterPro" id="IPR050415">
    <property type="entry name" value="MRET"/>
</dbReference>
<evidence type="ECO:0000313" key="9">
    <source>
        <dbReference type="EMBL" id="TDU28558.1"/>
    </source>
</evidence>
<dbReference type="AlphaFoldDB" id="A0A4R7P4H8"/>
<keyword evidence="1" id="KW-0285">Flavoprotein</keyword>
<dbReference type="PRINTS" id="PR00409">
    <property type="entry name" value="PHDIOXRDTASE"/>
</dbReference>
<evidence type="ECO:0000256" key="1">
    <source>
        <dbReference type="ARBA" id="ARBA00022630"/>
    </source>
</evidence>
<dbReference type="Pfam" id="PF00111">
    <property type="entry name" value="Fer2"/>
    <property type="match status" value="1"/>
</dbReference>
<keyword evidence="10" id="KW-1185">Reference proteome</keyword>
<dbReference type="InterPro" id="IPR001041">
    <property type="entry name" value="2Fe-2S_ferredoxin-type"/>
</dbReference>
<name>A0A4R7P4H8_9GAMM</name>
<dbReference type="Pfam" id="PF00175">
    <property type="entry name" value="NAD_binding_1"/>
    <property type="match status" value="1"/>
</dbReference>
<evidence type="ECO:0000256" key="2">
    <source>
        <dbReference type="ARBA" id="ARBA00022714"/>
    </source>
</evidence>
<proteinExistence type="predicted"/>
<dbReference type="InterPro" id="IPR012675">
    <property type="entry name" value="Beta-grasp_dom_sf"/>
</dbReference>
<gene>
    <name evidence="9" type="ORF">DFR24_2932</name>
</gene>
<dbReference type="PROSITE" id="PS00197">
    <property type="entry name" value="2FE2S_FER_1"/>
    <property type="match status" value="1"/>
</dbReference>
<dbReference type="GO" id="GO:0051537">
    <property type="term" value="F:2 iron, 2 sulfur cluster binding"/>
    <property type="evidence" value="ECO:0007669"/>
    <property type="project" value="UniProtKB-KW"/>
</dbReference>
<dbReference type="SUPFAM" id="SSF54292">
    <property type="entry name" value="2Fe-2S ferredoxin-like"/>
    <property type="match status" value="1"/>
</dbReference>
<dbReference type="InterPro" id="IPR017927">
    <property type="entry name" value="FAD-bd_FR_type"/>
</dbReference>
<dbReference type="InterPro" id="IPR006058">
    <property type="entry name" value="2Fe2S_fd_BS"/>
</dbReference>
<evidence type="ECO:0000259" key="8">
    <source>
        <dbReference type="PROSITE" id="PS51384"/>
    </source>
</evidence>
<dbReference type="SUPFAM" id="SSF63380">
    <property type="entry name" value="Riboflavin synthase domain-like"/>
    <property type="match status" value="1"/>
</dbReference>
<dbReference type="InterPro" id="IPR036010">
    <property type="entry name" value="2Fe-2S_ferredoxin-like_sf"/>
</dbReference>
<dbReference type="InterPro" id="IPR017938">
    <property type="entry name" value="Riboflavin_synthase-like_b-brl"/>
</dbReference>
<feature type="domain" description="FAD-binding FR-type" evidence="8">
    <location>
        <begin position="5"/>
        <end position="107"/>
    </location>
</feature>
<keyword evidence="6" id="KW-0411">Iron-sulfur</keyword>
<dbReference type="GO" id="GO:0046872">
    <property type="term" value="F:metal ion binding"/>
    <property type="evidence" value="ECO:0007669"/>
    <property type="project" value="UniProtKB-KW"/>
</dbReference>
<keyword evidence="3" id="KW-0479">Metal-binding</keyword>
<dbReference type="SUPFAM" id="SSF52343">
    <property type="entry name" value="Ferredoxin reductase-like, C-terminal NADP-linked domain"/>
    <property type="match status" value="1"/>
</dbReference>
<evidence type="ECO:0000256" key="5">
    <source>
        <dbReference type="ARBA" id="ARBA00023004"/>
    </source>
</evidence>
<dbReference type="InterPro" id="IPR001433">
    <property type="entry name" value="OxRdtase_FAD/NAD-bd"/>
</dbReference>
<evidence type="ECO:0000313" key="10">
    <source>
        <dbReference type="Proteomes" id="UP000295341"/>
    </source>
</evidence>